<evidence type="ECO:0000313" key="2">
    <source>
        <dbReference type="EMBL" id="KAG0714344.1"/>
    </source>
</evidence>
<dbReference type="SUPFAM" id="SSF53098">
    <property type="entry name" value="Ribonuclease H-like"/>
    <property type="match status" value="1"/>
</dbReference>
<dbReference type="Pfam" id="PF00665">
    <property type="entry name" value="rve"/>
    <property type="match status" value="1"/>
</dbReference>
<protein>
    <submittedName>
        <fullName evidence="2">Intracisternal A-particle Pol-related polyprotein</fullName>
    </submittedName>
</protein>
<dbReference type="PANTHER" id="PTHR37984">
    <property type="entry name" value="PROTEIN CBG26694"/>
    <property type="match status" value="1"/>
</dbReference>
<evidence type="ECO:0000259" key="1">
    <source>
        <dbReference type="PROSITE" id="PS50994"/>
    </source>
</evidence>
<comment type="caution">
    <text evidence="2">The sequence shown here is derived from an EMBL/GenBank/DDBJ whole genome shotgun (WGS) entry which is preliminary data.</text>
</comment>
<gene>
    <name evidence="2" type="primary">pol_16</name>
    <name evidence="2" type="ORF">GWK47_001617</name>
</gene>
<proteinExistence type="predicted"/>
<dbReference type="Gene3D" id="3.30.420.10">
    <property type="entry name" value="Ribonuclease H-like superfamily/Ribonuclease H"/>
    <property type="match status" value="1"/>
</dbReference>
<dbReference type="PROSITE" id="PS50994">
    <property type="entry name" value="INTEGRASE"/>
    <property type="match status" value="1"/>
</dbReference>
<keyword evidence="3" id="KW-1185">Reference proteome</keyword>
<accession>A0A8J4XYC3</accession>
<feature type="domain" description="Integrase catalytic" evidence="1">
    <location>
        <begin position="54"/>
        <end position="177"/>
    </location>
</feature>
<dbReference type="PANTHER" id="PTHR37984:SF5">
    <property type="entry name" value="PROTEIN NYNRIN-LIKE"/>
    <property type="match status" value="1"/>
</dbReference>
<dbReference type="InterPro" id="IPR036397">
    <property type="entry name" value="RNaseH_sf"/>
</dbReference>
<dbReference type="GO" id="GO:0015074">
    <property type="term" value="P:DNA integration"/>
    <property type="evidence" value="ECO:0007669"/>
    <property type="project" value="InterPro"/>
</dbReference>
<dbReference type="InterPro" id="IPR012337">
    <property type="entry name" value="RNaseH-like_sf"/>
</dbReference>
<dbReference type="InterPro" id="IPR001584">
    <property type="entry name" value="Integrase_cat-core"/>
</dbReference>
<name>A0A8J4XYC3_CHIOP</name>
<evidence type="ECO:0000313" key="3">
    <source>
        <dbReference type="Proteomes" id="UP000770661"/>
    </source>
</evidence>
<dbReference type="GO" id="GO:0003676">
    <property type="term" value="F:nucleic acid binding"/>
    <property type="evidence" value="ECO:0007669"/>
    <property type="project" value="InterPro"/>
</dbReference>
<dbReference type="InterPro" id="IPR050951">
    <property type="entry name" value="Retrovirus_Pol_polyprotein"/>
</dbReference>
<dbReference type="AlphaFoldDB" id="A0A8J4XYC3"/>
<dbReference type="Proteomes" id="UP000770661">
    <property type="component" value="Unassembled WGS sequence"/>
</dbReference>
<organism evidence="2 3">
    <name type="scientific">Chionoecetes opilio</name>
    <name type="common">Atlantic snow crab</name>
    <name type="synonym">Cancer opilio</name>
    <dbReference type="NCBI Taxonomy" id="41210"/>
    <lineage>
        <taxon>Eukaryota</taxon>
        <taxon>Metazoa</taxon>
        <taxon>Ecdysozoa</taxon>
        <taxon>Arthropoda</taxon>
        <taxon>Crustacea</taxon>
        <taxon>Multicrustacea</taxon>
        <taxon>Malacostraca</taxon>
        <taxon>Eumalacostraca</taxon>
        <taxon>Eucarida</taxon>
        <taxon>Decapoda</taxon>
        <taxon>Pleocyemata</taxon>
        <taxon>Brachyura</taxon>
        <taxon>Eubrachyura</taxon>
        <taxon>Majoidea</taxon>
        <taxon>Majidae</taxon>
        <taxon>Chionoecetes</taxon>
    </lineage>
</organism>
<sequence length="219" mass="24993">MAMDDTSIDDLVKRVHDTMGHPGVRRALYFVKHVNSSVTRRKVHSVVTNCKECQSIDPAAVKWRKESLGVDETWKRVGMNVTHYGGRSYLSFIDCGPSRFALWRPMRLQTSASIIQQLEAVFFERGAPEELLTDNDTAFRSKSFSAFTREWGMHIRFRRAHVPSGNGVVERCHRSIKVIATRNGCSVAEAVYLYNLMPKDDCTTSNVPANMLYRYTVRI</sequence>
<reference evidence="2" key="1">
    <citation type="submission" date="2020-07" db="EMBL/GenBank/DDBJ databases">
        <title>The High-quality genome of the commercially important snow crab, Chionoecetes opilio.</title>
        <authorList>
            <person name="Jeong J.-H."/>
            <person name="Ryu S."/>
        </authorList>
    </citation>
    <scope>NUCLEOTIDE SEQUENCE</scope>
    <source>
        <strain evidence="2">MADBK_172401_WGS</strain>
        <tissue evidence="2">Digestive gland</tissue>
    </source>
</reference>
<dbReference type="OrthoDB" id="6378490at2759"/>
<dbReference type="EMBL" id="JACEEZ010020616">
    <property type="protein sequence ID" value="KAG0714344.1"/>
    <property type="molecule type" value="Genomic_DNA"/>
</dbReference>